<dbReference type="GO" id="GO:0030288">
    <property type="term" value="C:outer membrane-bounded periplasmic space"/>
    <property type="evidence" value="ECO:0007669"/>
    <property type="project" value="InterPro"/>
</dbReference>
<proteinExistence type="inferred from homology"/>
<dbReference type="GO" id="GO:0016020">
    <property type="term" value="C:membrane"/>
    <property type="evidence" value="ECO:0007669"/>
    <property type="project" value="InterPro"/>
</dbReference>
<comment type="similarity">
    <text evidence="2 6">Belongs to the bacterial solute-binding protein 3 family.</text>
</comment>
<dbReference type="NCBIfam" id="TIGR01096">
    <property type="entry name" value="3A0103s03R"/>
    <property type="match status" value="1"/>
</dbReference>
<evidence type="ECO:0000256" key="6">
    <source>
        <dbReference type="RuleBase" id="RU003744"/>
    </source>
</evidence>
<evidence type="ECO:0000313" key="10">
    <source>
        <dbReference type="EMBL" id="GGD86743.1"/>
    </source>
</evidence>
<organism evidence="10 11">
    <name type="scientific">Aureimonas endophytica</name>
    <dbReference type="NCBI Taxonomy" id="2027858"/>
    <lineage>
        <taxon>Bacteria</taxon>
        <taxon>Pseudomonadati</taxon>
        <taxon>Pseudomonadota</taxon>
        <taxon>Alphaproteobacteria</taxon>
        <taxon>Hyphomicrobiales</taxon>
        <taxon>Aurantimonadaceae</taxon>
        <taxon>Aureimonas</taxon>
    </lineage>
</organism>
<dbReference type="CDD" id="cd13702">
    <property type="entry name" value="PBP2_mlr5654_like"/>
    <property type="match status" value="1"/>
</dbReference>
<dbReference type="SUPFAM" id="SSF53850">
    <property type="entry name" value="Periplasmic binding protein-like II"/>
    <property type="match status" value="1"/>
</dbReference>
<comment type="subcellular location">
    <subcellularLocation>
        <location evidence="1">Periplasm</location>
    </subcellularLocation>
</comment>
<dbReference type="InterPro" id="IPR001320">
    <property type="entry name" value="Iontro_rcpt_C"/>
</dbReference>
<dbReference type="InterPro" id="IPR001638">
    <property type="entry name" value="Solute-binding_3/MltF_N"/>
</dbReference>
<feature type="domain" description="Solute-binding protein family 3/N-terminal" evidence="8">
    <location>
        <begin position="36"/>
        <end position="263"/>
    </location>
</feature>
<name>A0A917DZW0_9HYPH</name>
<dbReference type="PROSITE" id="PS01039">
    <property type="entry name" value="SBP_BACTERIAL_3"/>
    <property type="match status" value="1"/>
</dbReference>
<comment type="caution">
    <text evidence="10">The sequence shown here is derived from an EMBL/GenBank/DDBJ whole genome shotgun (WGS) entry which is preliminary data.</text>
</comment>
<feature type="chain" id="PRO_5037586756" evidence="7">
    <location>
        <begin position="28"/>
        <end position="267"/>
    </location>
</feature>
<dbReference type="EMBL" id="BMIQ01000001">
    <property type="protein sequence ID" value="GGD86743.1"/>
    <property type="molecule type" value="Genomic_DNA"/>
</dbReference>
<dbReference type="PANTHER" id="PTHR35936">
    <property type="entry name" value="MEMBRANE-BOUND LYTIC MUREIN TRANSGLYCOSYLASE F"/>
    <property type="match status" value="1"/>
</dbReference>
<dbReference type="PANTHER" id="PTHR35936:SF19">
    <property type="entry name" value="AMINO-ACID-BINDING PROTEIN YXEM-RELATED"/>
    <property type="match status" value="1"/>
</dbReference>
<protein>
    <submittedName>
        <fullName evidence="10">Amino acid ABC transporter</fullName>
    </submittedName>
</protein>
<keyword evidence="3" id="KW-0813">Transport</keyword>
<keyword evidence="5" id="KW-0574">Periplasm</keyword>
<sequence>MTKFARAFAAAATAIGILSLGLGAAKADDANKDWSTIRIASEGAYPPFNSLSPSGELQGFDIDIAKALCDQMKVKCTFAAQDWDGAIPALQNGKFDAFIASMSITEERLKQIDFTNKYYNTPGAVVVAKDSDIKDTNADSLKGKTVGVQGSTTHAQAVEKFFPGAEEKVYPTAEEYRLDMANGRLDAVSDDVVTLSQWLETPDGACCKLLGTLPADQSIYGKGAGIGIRKGDEKLKKMFNDAIVAIRANGTYKQINDKYFKFDVYGG</sequence>
<keyword evidence="11" id="KW-1185">Reference proteome</keyword>
<dbReference type="RefSeq" id="WP_188906345.1">
    <property type="nucleotide sequence ID" value="NZ_BMIQ01000001.1"/>
</dbReference>
<evidence type="ECO:0000313" key="11">
    <source>
        <dbReference type="Proteomes" id="UP000644699"/>
    </source>
</evidence>
<feature type="signal peptide" evidence="7">
    <location>
        <begin position="1"/>
        <end position="27"/>
    </location>
</feature>
<feature type="domain" description="Ionotropic glutamate receptor C-terminal" evidence="9">
    <location>
        <begin position="36"/>
        <end position="262"/>
    </location>
</feature>
<dbReference type="Proteomes" id="UP000644699">
    <property type="component" value="Unassembled WGS sequence"/>
</dbReference>
<evidence type="ECO:0000256" key="1">
    <source>
        <dbReference type="ARBA" id="ARBA00004418"/>
    </source>
</evidence>
<dbReference type="Gene3D" id="3.40.190.10">
    <property type="entry name" value="Periplasmic binding protein-like II"/>
    <property type="match status" value="2"/>
</dbReference>
<reference evidence="10" key="1">
    <citation type="journal article" date="2014" name="Int. J. Syst. Evol. Microbiol.">
        <title>Complete genome sequence of Corynebacterium casei LMG S-19264T (=DSM 44701T), isolated from a smear-ripened cheese.</title>
        <authorList>
            <consortium name="US DOE Joint Genome Institute (JGI-PGF)"/>
            <person name="Walter F."/>
            <person name="Albersmeier A."/>
            <person name="Kalinowski J."/>
            <person name="Ruckert C."/>
        </authorList>
    </citation>
    <scope>NUCLEOTIDE SEQUENCE</scope>
    <source>
        <strain evidence="10">CGMCC 1.15367</strain>
    </source>
</reference>
<evidence type="ECO:0000256" key="4">
    <source>
        <dbReference type="ARBA" id="ARBA00022729"/>
    </source>
</evidence>
<dbReference type="SMART" id="SM00062">
    <property type="entry name" value="PBPb"/>
    <property type="match status" value="1"/>
</dbReference>
<evidence type="ECO:0000256" key="5">
    <source>
        <dbReference type="ARBA" id="ARBA00022764"/>
    </source>
</evidence>
<evidence type="ECO:0000259" key="8">
    <source>
        <dbReference type="SMART" id="SM00062"/>
    </source>
</evidence>
<evidence type="ECO:0000256" key="7">
    <source>
        <dbReference type="SAM" id="SignalP"/>
    </source>
</evidence>
<gene>
    <name evidence="10" type="ORF">GCM10011390_01680</name>
</gene>
<dbReference type="InterPro" id="IPR018313">
    <property type="entry name" value="SBP_3_CS"/>
</dbReference>
<accession>A0A917DZW0</accession>
<evidence type="ECO:0000256" key="3">
    <source>
        <dbReference type="ARBA" id="ARBA00022448"/>
    </source>
</evidence>
<reference evidence="10" key="2">
    <citation type="submission" date="2020-09" db="EMBL/GenBank/DDBJ databases">
        <authorList>
            <person name="Sun Q."/>
            <person name="Zhou Y."/>
        </authorList>
    </citation>
    <scope>NUCLEOTIDE SEQUENCE</scope>
    <source>
        <strain evidence="10">CGMCC 1.15367</strain>
    </source>
</reference>
<dbReference type="Pfam" id="PF00497">
    <property type="entry name" value="SBP_bac_3"/>
    <property type="match status" value="1"/>
</dbReference>
<evidence type="ECO:0000256" key="2">
    <source>
        <dbReference type="ARBA" id="ARBA00010333"/>
    </source>
</evidence>
<keyword evidence="4 7" id="KW-0732">Signal</keyword>
<dbReference type="InterPro" id="IPR005768">
    <property type="entry name" value="Lys_Arg_Orn-bd"/>
</dbReference>
<dbReference type="GO" id="GO:0015276">
    <property type="term" value="F:ligand-gated monoatomic ion channel activity"/>
    <property type="evidence" value="ECO:0007669"/>
    <property type="project" value="InterPro"/>
</dbReference>
<evidence type="ECO:0000259" key="9">
    <source>
        <dbReference type="SMART" id="SM00079"/>
    </source>
</evidence>
<dbReference type="SMART" id="SM00079">
    <property type="entry name" value="PBPe"/>
    <property type="match status" value="1"/>
</dbReference>
<dbReference type="AlphaFoldDB" id="A0A917DZW0"/>